<proteinExistence type="inferred from homology"/>
<evidence type="ECO:0000256" key="3">
    <source>
        <dbReference type="ARBA" id="ARBA00004496"/>
    </source>
</evidence>
<comment type="cofactor">
    <cofactor evidence="10">
        <name>Zn(2+)</name>
        <dbReference type="ChEBI" id="CHEBI:29105"/>
    </cofactor>
    <text evidence="10">Binds 1 zinc ion per subunit.</text>
</comment>
<dbReference type="GO" id="GO:0005737">
    <property type="term" value="C:cytoplasm"/>
    <property type="evidence" value="ECO:0007669"/>
    <property type="project" value="UniProtKB-SubCell"/>
</dbReference>
<dbReference type="Proteomes" id="UP000176037">
    <property type="component" value="Unassembled WGS sequence"/>
</dbReference>
<dbReference type="InterPro" id="IPR050099">
    <property type="entry name" value="SIS_GmhA/DiaA_subfam"/>
</dbReference>
<feature type="binding site" evidence="10">
    <location>
        <position position="58"/>
    </location>
    <ligand>
        <name>Zn(2+)</name>
        <dbReference type="ChEBI" id="CHEBI:29105"/>
    </ligand>
</feature>
<dbReference type="PANTHER" id="PTHR30390">
    <property type="entry name" value="SEDOHEPTULOSE 7-PHOSPHATE ISOMERASE / DNAA INITIATOR-ASSOCIATING FACTOR FOR REPLICATION INITIATION"/>
    <property type="match status" value="1"/>
</dbReference>
<feature type="binding site" evidence="10">
    <location>
        <begin position="91"/>
        <end position="92"/>
    </location>
    <ligand>
        <name>substrate</name>
    </ligand>
</feature>
<comment type="miscellaneous">
    <text evidence="10">The reaction produces a racemic mixture of D-glycero-alpha-D-manno-heptose 7-phosphate and D-glycero-beta-D-manno-heptose 7-phosphate.</text>
</comment>
<dbReference type="RefSeq" id="WP_070178244.1">
    <property type="nucleotide sequence ID" value="NZ_BMJR01000005.1"/>
</dbReference>
<feature type="binding site" evidence="10">
    <location>
        <begin position="117"/>
        <end position="119"/>
    </location>
    <ligand>
        <name>substrate</name>
    </ligand>
</feature>
<gene>
    <name evidence="10" type="primary">gmhA</name>
    <name evidence="12" type="ORF">BFC17_06065</name>
</gene>
<protein>
    <recommendedName>
        <fullName evidence="10">Phosphoheptose isomerase</fullName>
        <ecNumber evidence="10">5.3.1.28</ecNumber>
    </recommendedName>
    <alternativeName>
        <fullName evidence="10">Sedoheptulose 7-phosphate isomerase</fullName>
    </alternativeName>
</protein>
<evidence type="ECO:0000256" key="6">
    <source>
        <dbReference type="ARBA" id="ARBA00022723"/>
    </source>
</evidence>
<dbReference type="OrthoDB" id="9810929at2"/>
<evidence type="ECO:0000256" key="7">
    <source>
        <dbReference type="ARBA" id="ARBA00022833"/>
    </source>
</evidence>
<dbReference type="AlphaFoldDB" id="A0A1E8FAA7"/>
<feature type="binding site" evidence="10">
    <location>
        <begin position="49"/>
        <end position="51"/>
    </location>
    <ligand>
        <name>substrate</name>
    </ligand>
</feature>
<dbReference type="CDD" id="cd05006">
    <property type="entry name" value="SIS_GmhA"/>
    <property type="match status" value="1"/>
</dbReference>
<dbReference type="GO" id="GO:0008270">
    <property type="term" value="F:zinc ion binding"/>
    <property type="evidence" value="ECO:0007669"/>
    <property type="project" value="UniProtKB-UniRule"/>
</dbReference>
<keyword evidence="7 10" id="KW-0862">Zinc</keyword>
<evidence type="ECO:0000256" key="10">
    <source>
        <dbReference type="HAMAP-Rule" id="MF_00067"/>
    </source>
</evidence>
<evidence type="ECO:0000256" key="8">
    <source>
        <dbReference type="ARBA" id="ARBA00023235"/>
    </source>
</evidence>
<dbReference type="SUPFAM" id="SSF53697">
    <property type="entry name" value="SIS domain"/>
    <property type="match status" value="1"/>
</dbReference>
<organism evidence="12 13">
    <name type="scientific">Alteromonas lipolytica</name>
    <dbReference type="NCBI Taxonomy" id="1856405"/>
    <lineage>
        <taxon>Bacteria</taxon>
        <taxon>Pseudomonadati</taxon>
        <taxon>Pseudomonadota</taxon>
        <taxon>Gammaproteobacteria</taxon>
        <taxon>Alteromonadales</taxon>
        <taxon>Alteromonadaceae</taxon>
        <taxon>Alteromonas/Salinimonas group</taxon>
        <taxon>Alteromonas</taxon>
    </lineage>
</organism>
<reference evidence="12 13" key="1">
    <citation type="submission" date="2016-09" db="EMBL/GenBank/DDBJ databases">
        <title>Alteromonas lipolytica, a new species isolated from sea water.</title>
        <authorList>
            <person name="Wu Y.-H."/>
            <person name="Cheng H."/>
            <person name="Xu X.-W."/>
        </authorList>
    </citation>
    <scope>NUCLEOTIDE SEQUENCE [LARGE SCALE GENOMIC DNA]</scope>
    <source>
        <strain evidence="12 13">JW12</strain>
    </source>
</reference>
<dbReference type="EMBL" id="MJIC01000016">
    <property type="protein sequence ID" value="OFI32716.1"/>
    <property type="molecule type" value="Genomic_DNA"/>
</dbReference>
<accession>A0A1E8FAA7</accession>
<dbReference type="GO" id="GO:0097367">
    <property type="term" value="F:carbohydrate derivative binding"/>
    <property type="evidence" value="ECO:0007669"/>
    <property type="project" value="InterPro"/>
</dbReference>
<comment type="subunit">
    <text evidence="10">Homotetramer.</text>
</comment>
<sequence>MIENIKANFTESIQTKIAASEMLPPAIDKAAMMMVEALIRGNKILSCGNGGSAGDAQHFSSEMLNRFERDRPSLPAIAITTDTATLTSITNDYSFDEVFSKQVRALGQPGDVLLAISTSGNSRNVINAMEAALSRDMTIVALTGKDGGEMAGFLGEHDVEIRVPSNRTARIQEVHLLVIHSLCECIDDSLFPAHDPDDY</sequence>
<dbReference type="InterPro" id="IPR035461">
    <property type="entry name" value="GmhA/DiaA"/>
</dbReference>
<dbReference type="STRING" id="1856405.BFC17_06065"/>
<comment type="caution">
    <text evidence="12">The sequence shown here is derived from an EMBL/GenBank/DDBJ whole genome shotgun (WGS) entry which is preliminary data.</text>
</comment>
<evidence type="ECO:0000313" key="13">
    <source>
        <dbReference type="Proteomes" id="UP000176037"/>
    </source>
</evidence>
<dbReference type="EC" id="5.3.1.28" evidence="10"/>
<evidence type="ECO:0000256" key="1">
    <source>
        <dbReference type="ARBA" id="ARBA00000348"/>
    </source>
</evidence>
<comment type="function">
    <text evidence="2 10">Catalyzes the isomerization of sedoheptulose 7-phosphate in D-glycero-D-manno-heptose 7-phosphate.</text>
</comment>
<feature type="binding site" evidence="10">
    <location>
        <position position="180"/>
    </location>
    <ligand>
        <name>Zn(2+)</name>
        <dbReference type="ChEBI" id="CHEBI:29105"/>
    </ligand>
</feature>
<feature type="binding site" evidence="10">
    <location>
        <position position="172"/>
    </location>
    <ligand>
        <name>substrate</name>
    </ligand>
</feature>
<comment type="catalytic activity">
    <reaction evidence="1 10">
        <text>2 D-sedoheptulose 7-phosphate = D-glycero-alpha-D-manno-heptose 7-phosphate + D-glycero-beta-D-manno-heptose 7-phosphate</text>
        <dbReference type="Rhea" id="RHEA:27489"/>
        <dbReference type="ChEBI" id="CHEBI:57483"/>
        <dbReference type="ChEBI" id="CHEBI:60203"/>
        <dbReference type="ChEBI" id="CHEBI:60204"/>
        <dbReference type="EC" id="5.3.1.28"/>
    </reaction>
</comment>
<dbReference type="NCBIfam" id="NF010546">
    <property type="entry name" value="PRK13936.1"/>
    <property type="match status" value="1"/>
</dbReference>
<comment type="similarity">
    <text evidence="4 10">Belongs to the SIS family. GmhA subfamily.</text>
</comment>
<keyword evidence="6 10" id="KW-0479">Metal-binding</keyword>
<name>A0A1E8FAA7_9ALTE</name>
<dbReference type="PROSITE" id="PS51464">
    <property type="entry name" value="SIS"/>
    <property type="match status" value="1"/>
</dbReference>
<dbReference type="PANTHER" id="PTHR30390:SF6">
    <property type="entry name" value="DNAA INITIATOR-ASSOCIATING PROTEIN DIAA"/>
    <property type="match status" value="1"/>
</dbReference>
<dbReference type="UniPathway" id="UPA00041">
    <property type="reaction ID" value="UER00436"/>
</dbReference>
<feature type="domain" description="SIS" evidence="11">
    <location>
        <begin position="34"/>
        <end position="192"/>
    </location>
</feature>
<keyword evidence="5 10" id="KW-0963">Cytoplasm</keyword>
<comment type="subcellular location">
    <subcellularLocation>
        <location evidence="3 10">Cytoplasm</location>
    </subcellularLocation>
</comment>
<dbReference type="InterPro" id="IPR046348">
    <property type="entry name" value="SIS_dom_sf"/>
</dbReference>
<dbReference type="GO" id="GO:0005975">
    <property type="term" value="P:carbohydrate metabolic process"/>
    <property type="evidence" value="ECO:0007669"/>
    <property type="project" value="UniProtKB-UniRule"/>
</dbReference>
<dbReference type="InterPro" id="IPR004515">
    <property type="entry name" value="Phosphoheptose_Isoase"/>
</dbReference>
<feature type="binding site" evidence="10">
    <location>
        <position position="172"/>
    </location>
    <ligand>
        <name>Zn(2+)</name>
        <dbReference type="ChEBI" id="CHEBI:29105"/>
    </ligand>
</feature>
<evidence type="ECO:0000259" key="11">
    <source>
        <dbReference type="PROSITE" id="PS51464"/>
    </source>
</evidence>
<dbReference type="InterPro" id="IPR001347">
    <property type="entry name" value="SIS_dom"/>
</dbReference>
<feature type="binding site" evidence="10">
    <location>
        <position position="122"/>
    </location>
    <ligand>
        <name>substrate</name>
    </ligand>
</feature>
<dbReference type="Pfam" id="PF13580">
    <property type="entry name" value="SIS_2"/>
    <property type="match status" value="1"/>
</dbReference>
<comment type="pathway">
    <text evidence="10">Carbohydrate biosynthesis; D-glycero-D-manno-heptose 7-phosphate biosynthesis; D-glycero-alpha-D-manno-heptose 7-phosphate and D-glycero-beta-D-manno-heptose 7-phosphate from sedoheptulose 7-phosphate: step 1/1.</text>
</comment>
<evidence type="ECO:0000256" key="4">
    <source>
        <dbReference type="ARBA" id="ARBA00009894"/>
    </source>
</evidence>
<dbReference type="GO" id="GO:2001061">
    <property type="term" value="P:D-glycero-D-manno-heptose 7-phosphate biosynthetic process"/>
    <property type="evidence" value="ECO:0007669"/>
    <property type="project" value="UniProtKB-UniPathway"/>
</dbReference>
<keyword evidence="8 10" id="KW-0413">Isomerase</keyword>
<dbReference type="GO" id="GO:0008968">
    <property type="term" value="F:D-sedoheptulose 7-phosphate isomerase activity"/>
    <property type="evidence" value="ECO:0007669"/>
    <property type="project" value="UniProtKB-UniRule"/>
</dbReference>
<evidence type="ECO:0000313" key="12">
    <source>
        <dbReference type="EMBL" id="OFI32716.1"/>
    </source>
</evidence>
<dbReference type="Gene3D" id="3.40.50.10490">
    <property type="entry name" value="Glucose-6-phosphate isomerase like protein, domain 1"/>
    <property type="match status" value="1"/>
</dbReference>
<keyword evidence="13" id="KW-1185">Reference proteome</keyword>
<evidence type="ECO:0000256" key="5">
    <source>
        <dbReference type="ARBA" id="ARBA00022490"/>
    </source>
</evidence>
<dbReference type="HAMAP" id="MF_00067">
    <property type="entry name" value="GmhA"/>
    <property type="match status" value="1"/>
</dbReference>
<feature type="binding site" evidence="10">
    <location>
        <position position="62"/>
    </location>
    <ligand>
        <name>substrate</name>
    </ligand>
</feature>
<keyword evidence="9 10" id="KW-0119">Carbohydrate metabolism</keyword>
<evidence type="ECO:0000256" key="2">
    <source>
        <dbReference type="ARBA" id="ARBA00003172"/>
    </source>
</evidence>
<evidence type="ECO:0000256" key="9">
    <source>
        <dbReference type="ARBA" id="ARBA00023277"/>
    </source>
</evidence>
<feature type="binding site" evidence="10">
    <location>
        <position position="62"/>
    </location>
    <ligand>
        <name>Zn(2+)</name>
        <dbReference type="ChEBI" id="CHEBI:29105"/>
    </ligand>
</feature>